<evidence type="ECO:0000313" key="3">
    <source>
        <dbReference type="Proteomes" id="UP000289152"/>
    </source>
</evidence>
<evidence type="ECO:0000313" key="2">
    <source>
        <dbReference type="EMBL" id="RXK36412.1"/>
    </source>
</evidence>
<feature type="region of interest" description="Disordered" evidence="1">
    <location>
        <begin position="141"/>
        <end position="210"/>
    </location>
</feature>
<comment type="caution">
    <text evidence="2">The sequence shown here is derived from an EMBL/GenBank/DDBJ whole genome shotgun (WGS) entry which is preliminary data.</text>
</comment>
<sequence length="360" mass="39161">METPDIRSRRKRRLGDSTSSQEDGRVAWSHDQRLRKAVLLATEDDIPPLPTPTQKPRPISSLLSSSSKSTPSLSSAKPRKRPCRAHRSLPALRVPHTPSVGGSLPGSVEVPTQESVKEAQERLDALLGEAMAKFALQPSSNVSNRIPTRTTPRRSAKKSLSLGTTLSMDLDRENRPNTCHTTGSKIPLSSNKTTRTVTNPPPLPVPNKEVKMSTQSISITRTPLSPIKNCAPRVGLTRTHLDIKQHNIMTKPFKSPLPTQQPLRSSPRRTAVAQAISSIPTRGSPLRPCLSTRVSTNKSIHPVQEQRTSGKHLSSKLHNANVDVGEDEPAGDKSYDSIDGMFEEGGLEVEELLKAVDGSG</sequence>
<dbReference type="AlphaFoldDB" id="A0A4Q1BC55"/>
<protein>
    <submittedName>
        <fullName evidence="2">Uncharacterized protein</fullName>
    </submittedName>
</protein>
<feature type="region of interest" description="Disordered" evidence="1">
    <location>
        <begin position="296"/>
        <end position="339"/>
    </location>
</feature>
<feature type="compositionally biased region" description="Polar residues" evidence="1">
    <location>
        <begin position="176"/>
        <end position="192"/>
    </location>
</feature>
<name>A0A4Q1BC55_TREME</name>
<dbReference type="EMBL" id="SDIL01000098">
    <property type="protein sequence ID" value="RXK36412.1"/>
    <property type="molecule type" value="Genomic_DNA"/>
</dbReference>
<feature type="region of interest" description="Disordered" evidence="1">
    <location>
        <begin position="41"/>
        <end position="114"/>
    </location>
</feature>
<organism evidence="2 3">
    <name type="scientific">Tremella mesenterica</name>
    <name type="common">Jelly fungus</name>
    <dbReference type="NCBI Taxonomy" id="5217"/>
    <lineage>
        <taxon>Eukaryota</taxon>
        <taxon>Fungi</taxon>
        <taxon>Dikarya</taxon>
        <taxon>Basidiomycota</taxon>
        <taxon>Agaricomycotina</taxon>
        <taxon>Tremellomycetes</taxon>
        <taxon>Tremellales</taxon>
        <taxon>Tremellaceae</taxon>
        <taxon>Tremella</taxon>
    </lineage>
</organism>
<feature type="region of interest" description="Disordered" evidence="1">
    <location>
        <begin position="1"/>
        <end position="29"/>
    </location>
</feature>
<feature type="compositionally biased region" description="Basic residues" evidence="1">
    <location>
        <begin position="77"/>
        <end position="87"/>
    </location>
</feature>
<feature type="compositionally biased region" description="Polar residues" evidence="1">
    <location>
        <begin position="141"/>
        <end position="150"/>
    </location>
</feature>
<accession>A0A4Q1BC55</accession>
<reference evidence="2 3" key="1">
    <citation type="submission" date="2016-06" db="EMBL/GenBank/DDBJ databases">
        <title>Evolution of pathogenesis and genome organization in the Tremellales.</title>
        <authorList>
            <person name="Cuomo C."/>
            <person name="Litvintseva A."/>
            <person name="Heitman J."/>
            <person name="Chen Y."/>
            <person name="Sun S."/>
            <person name="Springer D."/>
            <person name="Dromer F."/>
            <person name="Young S."/>
            <person name="Zeng Q."/>
            <person name="Chapman S."/>
            <person name="Gujja S."/>
            <person name="Saif S."/>
            <person name="Birren B."/>
        </authorList>
    </citation>
    <scope>NUCLEOTIDE SEQUENCE [LARGE SCALE GENOMIC DNA]</scope>
    <source>
        <strain evidence="2 3">ATCC 28783</strain>
    </source>
</reference>
<proteinExistence type="predicted"/>
<feature type="compositionally biased region" description="Low complexity" evidence="1">
    <location>
        <begin position="56"/>
        <end position="75"/>
    </location>
</feature>
<keyword evidence="3" id="KW-1185">Reference proteome</keyword>
<dbReference type="InParanoid" id="A0A4Q1BC55"/>
<evidence type="ECO:0000256" key="1">
    <source>
        <dbReference type="SAM" id="MobiDB-lite"/>
    </source>
</evidence>
<dbReference type="Proteomes" id="UP000289152">
    <property type="component" value="Unassembled WGS sequence"/>
</dbReference>
<dbReference type="VEuPathDB" id="FungiDB:TREMEDRAFT_61180"/>
<gene>
    <name evidence="2" type="ORF">M231_06314</name>
</gene>
<dbReference type="OrthoDB" id="2564740at2759"/>